<accession>A0A7J7L4S5</accession>
<sequence>MRWLPPYRALTFDVLGLIKVIEARGGQQGNTPKIVERWGEPDASRCIVAASINDSENNPLVAVGRKNG</sequence>
<dbReference type="GO" id="GO:0005730">
    <property type="term" value="C:nucleolus"/>
    <property type="evidence" value="ECO:0007669"/>
    <property type="project" value="InterPro"/>
</dbReference>
<dbReference type="PANTHER" id="PTHR16038">
    <property type="entry name" value="NOP SEVEN ASSOCIATED PROTEIN 1"/>
    <property type="match status" value="1"/>
</dbReference>
<dbReference type="EMBL" id="JACGCM010002643">
    <property type="protein sequence ID" value="KAF6137610.1"/>
    <property type="molecule type" value="Genomic_DNA"/>
</dbReference>
<name>A0A7J7L4S5_9MAGN</name>
<gene>
    <name evidence="1" type="ORF">GIB67_014697</name>
</gene>
<organism evidence="1 2">
    <name type="scientific">Kingdonia uniflora</name>
    <dbReference type="NCBI Taxonomy" id="39325"/>
    <lineage>
        <taxon>Eukaryota</taxon>
        <taxon>Viridiplantae</taxon>
        <taxon>Streptophyta</taxon>
        <taxon>Embryophyta</taxon>
        <taxon>Tracheophyta</taxon>
        <taxon>Spermatophyta</taxon>
        <taxon>Magnoliopsida</taxon>
        <taxon>Ranunculales</taxon>
        <taxon>Circaeasteraceae</taxon>
        <taxon>Kingdonia</taxon>
    </lineage>
</organism>
<evidence type="ECO:0000313" key="2">
    <source>
        <dbReference type="Proteomes" id="UP000541444"/>
    </source>
</evidence>
<dbReference type="PANTHER" id="PTHR16038:SF4">
    <property type="entry name" value="WD REPEAT-CONTAINING PROTEIN 74"/>
    <property type="match status" value="1"/>
</dbReference>
<comment type="caution">
    <text evidence="1">The sequence shown here is derived from an EMBL/GenBank/DDBJ whole genome shotgun (WGS) entry which is preliminary data.</text>
</comment>
<dbReference type="Proteomes" id="UP000541444">
    <property type="component" value="Unassembled WGS sequence"/>
</dbReference>
<protein>
    <submittedName>
        <fullName evidence="1">Uncharacterized protein</fullName>
    </submittedName>
</protein>
<dbReference type="AlphaFoldDB" id="A0A7J7L4S5"/>
<evidence type="ECO:0000313" key="1">
    <source>
        <dbReference type="EMBL" id="KAF6137610.1"/>
    </source>
</evidence>
<keyword evidence="2" id="KW-1185">Reference proteome</keyword>
<dbReference type="GO" id="GO:0042273">
    <property type="term" value="P:ribosomal large subunit biogenesis"/>
    <property type="evidence" value="ECO:0007669"/>
    <property type="project" value="InterPro"/>
</dbReference>
<reference evidence="1 2" key="1">
    <citation type="journal article" date="2020" name="IScience">
        <title>Genome Sequencing of the Endangered Kingdonia uniflora (Circaeasteraceae, Ranunculales) Reveals Potential Mechanisms of Evolutionary Specialization.</title>
        <authorList>
            <person name="Sun Y."/>
            <person name="Deng T."/>
            <person name="Zhang A."/>
            <person name="Moore M.J."/>
            <person name="Landis J.B."/>
            <person name="Lin N."/>
            <person name="Zhang H."/>
            <person name="Zhang X."/>
            <person name="Huang J."/>
            <person name="Zhang X."/>
            <person name="Sun H."/>
            <person name="Wang H."/>
        </authorList>
    </citation>
    <scope>NUCLEOTIDE SEQUENCE [LARGE SCALE GENOMIC DNA]</scope>
    <source>
        <strain evidence="1">TB1705</strain>
        <tissue evidence="1">Leaf</tissue>
    </source>
</reference>
<dbReference type="OrthoDB" id="18388at2759"/>
<dbReference type="GO" id="GO:0030687">
    <property type="term" value="C:preribosome, large subunit precursor"/>
    <property type="evidence" value="ECO:0007669"/>
    <property type="project" value="TreeGrafter"/>
</dbReference>
<dbReference type="InterPro" id="IPR037379">
    <property type="entry name" value="WDR74/Nsa1"/>
</dbReference>
<proteinExistence type="predicted"/>